<feature type="signal peptide" evidence="1">
    <location>
        <begin position="1"/>
        <end position="23"/>
    </location>
</feature>
<evidence type="ECO:0000256" key="1">
    <source>
        <dbReference type="SAM" id="SignalP"/>
    </source>
</evidence>
<evidence type="ECO:0000313" key="3">
    <source>
        <dbReference type="Proteomes" id="UP000321150"/>
    </source>
</evidence>
<gene>
    <name evidence="2" type="ORF">CLA01_15710</name>
</gene>
<proteinExistence type="predicted"/>
<protein>
    <recommendedName>
        <fullName evidence="4">Phage tail collar domain-containing protein</fullName>
    </recommendedName>
</protein>
<dbReference type="Proteomes" id="UP000321150">
    <property type="component" value="Unassembled WGS sequence"/>
</dbReference>
<dbReference type="EMBL" id="BJYI01000005">
    <property type="protein sequence ID" value="GEN71499.1"/>
    <property type="molecule type" value="Genomic_DNA"/>
</dbReference>
<dbReference type="RefSeq" id="WP_111954723.1">
    <property type="nucleotide sequence ID" value="NZ_BJYI01000005.1"/>
</dbReference>
<dbReference type="AlphaFoldDB" id="A0A511Y8I6"/>
<reference evidence="2 3" key="1">
    <citation type="submission" date="2019-07" db="EMBL/GenBank/DDBJ databases">
        <title>Whole genome shotgun sequence of Chryseobacterium lathyri NBRC 105250.</title>
        <authorList>
            <person name="Hosoyama A."/>
            <person name="Uohara A."/>
            <person name="Ohji S."/>
            <person name="Ichikawa N."/>
        </authorList>
    </citation>
    <scope>NUCLEOTIDE SEQUENCE [LARGE SCALE GENOMIC DNA]</scope>
    <source>
        <strain evidence="2 3">NBRC 105250</strain>
    </source>
</reference>
<feature type="chain" id="PRO_5021951920" description="Phage tail collar domain-containing protein" evidence="1">
    <location>
        <begin position="24"/>
        <end position="345"/>
    </location>
</feature>
<dbReference type="OrthoDB" id="581140at2"/>
<accession>A0A511Y8I6</accession>
<name>A0A511Y8I6_9FLAO</name>
<keyword evidence="1" id="KW-0732">Signal</keyword>
<evidence type="ECO:0008006" key="4">
    <source>
        <dbReference type="Google" id="ProtNLM"/>
    </source>
</evidence>
<comment type="caution">
    <text evidence="2">The sequence shown here is derived from an EMBL/GenBank/DDBJ whole genome shotgun (WGS) entry which is preliminary data.</text>
</comment>
<organism evidence="2 3">
    <name type="scientific">Chryseobacterium lathyri</name>
    <dbReference type="NCBI Taxonomy" id="395933"/>
    <lineage>
        <taxon>Bacteria</taxon>
        <taxon>Pseudomonadati</taxon>
        <taxon>Bacteroidota</taxon>
        <taxon>Flavobacteriia</taxon>
        <taxon>Flavobacteriales</taxon>
        <taxon>Weeksellaceae</taxon>
        <taxon>Chryseobacterium group</taxon>
        <taxon>Chryseobacterium</taxon>
    </lineage>
</organism>
<evidence type="ECO:0000313" key="2">
    <source>
        <dbReference type="EMBL" id="GEN71499.1"/>
    </source>
</evidence>
<sequence length="345" mass="36023">MFSKTSINIISILNLLFFLPASAQHVGVGTANPNAALDVSSTTQGILIPRMTALQAESITTPATGELVYVTTNNGIVINKTGFWYYDNTVWRPLGGSSQPVINIYNNNGTLTSDRTVTMNGRNLSFDTDKLSIHSVEQRIGIGNNTPGYTVDVNGDMRVRSLTGGNVKALSDGTLSVGPKVAYGTVKESLRSNDHNGWYKLDGRAVTTLPAIAQSNASAIGLGSTLVNTNGRLMKQGTPFTAGGSDTTTLTRANLPNVNLTGVTSTAAAHTHSLTAGGYNFAQNAAGNAYVFRAGRGTVSGTTTITLPAAGAHSHTGTVNTGGSGTPLTIVPQNISYSYFIYLGE</sequence>